<evidence type="ECO:0000256" key="3">
    <source>
        <dbReference type="ARBA" id="ARBA00023163"/>
    </source>
</evidence>
<keyword evidence="6" id="KW-1185">Reference proteome</keyword>
<feature type="domain" description="HTH cro/C1-type" evidence="4">
    <location>
        <begin position="18"/>
        <end position="72"/>
    </location>
</feature>
<dbReference type="GO" id="GO:0003677">
    <property type="term" value="F:DNA binding"/>
    <property type="evidence" value="ECO:0007669"/>
    <property type="project" value="UniProtKB-KW"/>
</dbReference>
<dbReference type="SUPFAM" id="SSF47413">
    <property type="entry name" value="lambda repressor-like DNA-binding domains"/>
    <property type="match status" value="1"/>
</dbReference>
<dbReference type="GO" id="GO:0003700">
    <property type="term" value="F:DNA-binding transcription factor activity"/>
    <property type="evidence" value="ECO:0007669"/>
    <property type="project" value="TreeGrafter"/>
</dbReference>
<protein>
    <submittedName>
        <fullName evidence="5">Transcriptional regulator</fullName>
    </submittedName>
</protein>
<proteinExistence type="predicted"/>
<dbReference type="Proteomes" id="UP000245212">
    <property type="component" value="Unassembled WGS sequence"/>
</dbReference>
<evidence type="ECO:0000313" key="5">
    <source>
        <dbReference type="EMBL" id="PWF23089.1"/>
    </source>
</evidence>
<keyword evidence="3" id="KW-0804">Transcription</keyword>
<dbReference type="Pfam" id="PF01381">
    <property type="entry name" value="HTH_3"/>
    <property type="match status" value="1"/>
</dbReference>
<sequence length="95" mass="10583">MPPSIKPSDAQQRFASNMRRIRLAKNLTQEKVAEAADLHVNYISSVERAKRNISIRNIERIAIALDVPMSVLLMDEQEAQHTPAPLLPSNPSKGP</sequence>
<dbReference type="GO" id="GO:0005829">
    <property type="term" value="C:cytosol"/>
    <property type="evidence" value="ECO:0007669"/>
    <property type="project" value="TreeGrafter"/>
</dbReference>
<dbReference type="CDD" id="cd00093">
    <property type="entry name" value="HTH_XRE"/>
    <property type="match status" value="1"/>
</dbReference>
<dbReference type="PANTHER" id="PTHR46797">
    <property type="entry name" value="HTH-TYPE TRANSCRIPTIONAL REGULATOR"/>
    <property type="match status" value="1"/>
</dbReference>
<keyword evidence="1" id="KW-0805">Transcription regulation</keyword>
<evidence type="ECO:0000256" key="1">
    <source>
        <dbReference type="ARBA" id="ARBA00023015"/>
    </source>
</evidence>
<accession>A0A2V1K030</accession>
<gene>
    <name evidence="5" type="ORF">DD235_08805</name>
</gene>
<dbReference type="SMART" id="SM00530">
    <property type="entry name" value="HTH_XRE"/>
    <property type="match status" value="1"/>
</dbReference>
<dbReference type="PANTHER" id="PTHR46797:SF23">
    <property type="entry name" value="HTH-TYPE TRANSCRIPTIONAL REGULATOR SUTR"/>
    <property type="match status" value="1"/>
</dbReference>
<dbReference type="InterPro" id="IPR050807">
    <property type="entry name" value="TransReg_Diox_bact_type"/>
</dbReference>
<dbReference type="AlphaFoldDB" id="A0A2V1K030"/>
<dbReference type="RefSeq" id="WP_109061703.1">
    <property type="nucleotide sequence ID" value="NZ_QETA01000003.1"/>
</dbReference>
<comment type="caution">
    <text evidence="5">The sequence shown here is derived from an EMBL/GenBank/DDBJ whole genome shotgun (WGS) entry which is preliminary data.</text>
</comment>
<evidence type="ECO:0000259" key="4">
    <source>
        <dbReference type="PROSITE" id="PS50943"/>
    </source>
</evidence>
<dbReference type="PROSITE" id="PS50943">
    <property type="entry name" value="HTH_CROC1"/>
    <property type="match status" value="1"/>
</dbReference>
<keyword evidence="2" id="KW-0238">DNA-binding</keyword>
<evidence type="ECO:0000313" key="6">
    <source>
        <dbReference type="Proteomes" id="UP000245212"/>
    </source>
</evidence>
<evidence type="ECO:0000256" key="2">
    <source>
        <dbReference type="ARBA" id="ARBA00023125"/>
    </source>
</evidence>
<name>A0A2V1K030_9BURK</name>
<dbReference type="InterPro" id="IPR001387">
    <property type="entry name" value="Cro/C1-type_HTH"/>
</dbReference>
<dbReference type="Gene3D" id="1.10.260.40">
    <property type="entry name" value="lambda repressor-like DNA-binding domains"/>
    <property type="match status" value="1"/>
</dbReference>
<organism evidence="5 6">
    <name type="scientific">Corticimicrobacter populi</name>
    <dbReference type="NCBI Taxonomy" id="2175229"/>
    <lineage>
        <taxon>Bacteria</taxon>
        <taxon>Pseudomonadati</taxon>
        <taxon>Pseudomonadota</taxon>
        <taxon>Betaproteobacteria</taxon>
        <taxon>Burkholderiales</taxon>
        <taxon>Alcaligenaceae</taxon>
        <taxon>Corticimicrobacter</taxon>
    </lineage>
</organism>
<dbReference type="InterPro" id="IPR010982">
    <property type="entry name" value="Lambda_DNA-bd_dom_sf"/>
</dbReference>
<reference evidence="6" key="1">
    <citation type="submission" date="2018-05" db="EMBL/GenBank/DDBJ databases">
        <authorList>
            <person name="Li Y."/>
        </authorList>
    </citation>
    <scope>NUCLEOTIDE SEQUENCE [LARGE SCALE GENOMIC DNA]</scope>
    <source>
        <strain evidence="6">3d-2-2</strain>
    </source>
</reference>
<dbReference type="EMBL" id="QETA01000003">
    <property type="protein sequence ID" value="PWF23089.1"/>
    <property type="molecule type" value="Genomic_DNA"/>
</dbReference>